<dbReference type="AlphaFoldDB" id="X1QML2"/>
<proteinExistence type="predicted"/>
<evidence type="ECO:0000313" key="1">
    <source>
        <dbReference type="EMBL" id="GAI56016.1"/>
    </source>
</evidence>
<name>X1QML2_9ZZZZ</name>
<sequence>AVEEFVGVKGTIDSRPFGATMEGRINFLHRVALQPKAWFSVNKRVGVAPFTPVFTDLSIINSRHCVNWISAAI</sequence>
<dbReference type="EMBL" id="BARV01042001">
    <property type="protein sequence ID" value="GAI56016.1"/>
    <property type="molecule type" value="Genomic_DNA"/>
</dbReference>
<reference evidence="1" key="1">
    <citation type="journal article" date="2014" name="Front. Microbiol.">
        <title>High frequency of phylogenetically diverse reductive dehalogenase-homologous genes in deep subseafloor sedimentary metagenomes.</title>
        <authorList>
            <person name="Kawai M."/>
            <person name="Futagami T."/>
            <person name="Toyoda A."/>
            <person name="Takaki Y."/>
            <person name="Nishi S."/>
            <person name="Hori S."/>
            <person name="Arai W."/>
            <person name="Tsubouchi T."/>
            <person name="Morono Y."/>
            <person name="Uchiyama I."/>
            <person name="Ito T."/>
            <person name="Fujiyama A."/>
            <person name="Inagaki F."/>
            <person name="Takami H."/>
        </authorList>
    </citation>
    <scope>NUCLEOTIDE SEQUENCE</scope>
    <source>
        <strain evidence="1">Expedition CK06-06</strain>
    </source>
</reference>
<comment type="caution">
    <text evidence="1">The sequence shown here is derived from an EMBL/GenBank/DDBJ whole genome shotgun (WGS) entry which is preliminary data.</text>
</comment>
<protein>
    <submittedName>
        <fullName evidence="1">Uncharacterized protein</fullName>
    </submittedName>
</protein>
<accession>X1QML2</accession>
<gene>
    <name evidence="1" type="ORF">S06H3_63348</name>
</gene>
<organism evidence="1">
    <name type="scientific">marine sediment metagenome</name>
    <dbReference type="NCBI Taxonomy" id="412755"/>
    <lineage>
        <taxon>unclassified sequences</taxon>
        <taxon>metagenomes</taxon>
        <taxon>ecological metagenomes</taxon>
    </lineage>
</organism>
<feature type="non-terminal residue" evidence="1">
    <location>
        <position position="1"/>
    </location>
</feature>